<accession>A0A2T3HJM6</accession>
<dbReference type="InterPro" id="IPR036513">
    <property type="entry name" value="STAS_dom_sf"/>
</dbReference>
<evidence type="ECO:0000313" key="1">
    <source>
        <dbReference type="EMBL" id="PST82642.1"/>
    </source>
</evidence>
<gene>
    <name evidence="1" type="ORF">C7T94_08240</name>
</gene>
<name>A0A2T3HJM6_9SPHI</name>
<protein>
    <submittedName>
        <fullName evidence="1">Anti-anti-sigma factor</fullName>
    </submittedName>
</protein>
<comment type="caution">
    <text evidence="1">The sequence shown here is derived from an EMBL/GenBank/DDBJ whole genome shotgun (WGS) entry which is preliminary data.</text>
</comment>
<dbReference type="RefSeq" id="WP_107214901.1">
    <property type="nucleotide sequence ID" value="NZ_KZ686269.1"/>
</dbReference>
<dbReference type="Gene3D" id="3.30.750.24">
    <property type="entry name" value="STAS domain"/>
    <property type="match status" value="1"/>
</dbReference>
<evidence type="ECO:0000313" key="2">
    <source>
        <dbReference type="Proteomes" id="UP000240912"/>
    </source>
</evidence>
<dbReference type="Proteomes" id="UP000240912">
    <property type="component" value="Unassembled WGS sequence"/>
</dbReference>
<dbReference type="SUPFAM" id="SSF52091">
    <property type="entry name" value="SpoIIaa-like"/>
    <property type="match status" value="1"/>
</dbReference>
<dbReference type="EMBL" id="PYLS01000005">
    <property type="protein sequence ID" value="PST82642.1"/>
    <property type="molecule type" value="Genomic_DNA"/>
</dbReference>
<sequence>MKFSVDKHDKYVALTLQEPKFSNEIAAGLKAELYILHSEGFRNIILDLGAVKECSDAQDLSSLLAGDRLCKSSNGIFIVTGVQKELRQIVSISNMYNSVTFVQRLEEATDLIFMEEVEKELRGTDVSE</sequence>
<reference evidence="1 2" key="1">
    <citation type="submission" date="2018-03" db="EMBL/GenBank/DDBJ databases">
        <authorList>
            <person name="Keele B.F."/>
        </authorList>
    </citation>
    <scope>NUCLEOTIDE SEQUENCE [LARGE SCALE GENOMIC DNA]</scope>
    <source>
        <strain evidence="1 2">YL28-9</strain>
    </source>
</reference>
<proteinExistence type="predicted"/>
<keyword evidence="2" id="KW-1185">Reference proteome</keyword>
<organism evidence="1 2">
    <name type="scientific">Pedobacter yulinensis</name>
    <dbReference type="NCBI Taxonomy" id="2126353"/>
    <lineage>
        <taxon>Bacteria</taxon>
        <taxon>Pseudomonadati</taxon>
        <taxon>Bacteroidota</taxon>
        <taxon>Sphingobacteriia</taxon>
        <taxon>Sphingobacteriales</taxon>
        <taxon>Sphingobacteriaceae</taxon>
        <taxon>Pedobacter</taxon>
    </lineage>
</organism>
<dbReference type="OrthoDB" id="9796110at2"/>
<dbReference type="AlphaFoldDB" id="A0A2T3HJM6"/>